<dbReference type="PANTHER" id="PTHR35568">
    <property type="entry name" value="TRANSCRIPTIONAL REGULATOR DAUR"/>
    <property type="match status" value="1"/>
</dbReference>
<dbReference type="InterPro" id="IPR039445">
    <property type="entry name" value="DauR-like_HTH"/>
</dbReference>
<organism evidence="3 4">
    <name type="scientific">Actinomadura rubrisoli</name>
    <dbReference type="NCBI Taxonomy" id="2530368"/>
    <lineage>
        <taxon>Bacteria</taxon>
        <taxon>Bacillati</taxon>
        <taxon>Actinomycetota</taxon>
        <taxon>Actinomycetes</taxon>
        <taxon>Streptosporangiales</taxon>
        <taxon>Thermomonosporaceae</taxon>
        <taxon>Actinomadura</taxon>
    </lineage>
</organism>
<sequence>MLDTLRPVVEGLVATFGPNCEIVLHDYRRPDASVVAIAGTVTSRRVGGAMSEIGLDLLAQGDTAEDKLNYITRTADGRTIKSSTILLRDDTDHVFGALCVNLDITELRLAVKSMRDLIGEPEPAAMPTTLFSDDIQDVLVAIIGQEEERLGRPLAHDTRQGRLEVIKALDSRGIFQMPRAANVVAEHLGVSRATVYADLNTVRGVRAG</sequence>
<proteinExistence type="predicted"/>
<comment type="caution">
    <text evidence="3">The sequence shown here is derived from an EMBL/GenBank/DDBJ whole genome shotgun (WGS) entry which is preliminary data.</text>
</comment>
<gene>
    <name evidence="3" type="ORF">E1298_13085</name>
</gene>
<dbReference type="EMBL" id="SMKU01000051">
    <property type="protein sequence ID" value="TDD90408.1"/>
    <property type="molecule type" value="Genomic_DNA"/>
</dbReference>
<dbReference type="AlphaFoldDB" id="A0A4R5BTL9"/>
<dbReference type="InterPro" id="IPR039446">
    <property type="entry name" value="DauR-like"/>
</dbReference>
<dbReference type="Pfam" id="PF13309">
    <property type="entry name" value="HTH_22"/>
    <property type="match status" value="1"/>
</dbReference>
<evidence type="ECO:0000259" key="1">
    <source>
        <dbReference type="Pfam" id="PF08348"/>
    </source>
</evidence>
<keyword evidence="4" id="KW-1185">Reference proteome</keyword>
<evidence type="ECO:0000259" key="2">
    <source>
        <dbReference type="Pfam" id="PF13309"/>
    </source>
</evidence>
<dbReference type="Proteomes" id="UP000294513">
    <property type="component" value="Unassembled WGS sequence"/>
</dbReference>
<name>A0A4R5BTL9_9ACTN</name>
<feature type="domain" description="Transcriptional regulator DauR-like HTH" evidence="2">
    <location>
        <begin position="140"/>
        <end position="200"/>
    </location>
</feature>
<protein>
    <submittedName>
        <fullName evidence="3">Transcriptional regulator</fullName>
    </submittedName>
</protein>
<dbReference type="Pfam" id="PF08348">
    <property type="entry name" value="PAS_6"/>
    <property type="match status" value="1"/>
</dbReference>
<dbReference type="OrthoDB" id="9796595at2"/>
<dbReference type="InterPro" id="IPR013559">
    <property type="entry name" value="YheO"/>
</dbReference>
<dbReference type="PANTHER" id="PTHR35568:SF1">
    <property type="entry name" value="TRANSCRIPTIONAL REGULATOR DAUR"/>
    <property type="match status" value="1"/>
</dbReference>
<feature type="domain" description="YheO-like" evidence="1">
    <location>
        <begin position="2"/>
        <end position="109"/>
    </location>
</feature>
<evidence type="ECO:0000313" key="4">
    <source>
        <dbReference type="Proteomes" id="UP000294513"/>
    </source>
</evidence>
<evidence type="ECO:0000313" key="3">
    <source>
        <dbReference type="EMBL" id="TDD90408.1"/>
    </source>
</evidence>
<reference evidence="3 4" key="1">
    <citation type="submission" date="2019-03" db="EMBL/GenBank/DDBJ databases">
        <title>Draft genome sequences of novel Actinobacteria.</title>
        <authorList>
            <person name="Sahin N."/>
            <person name="Ay H."/>
            <person name="Saygin H."/>
        </authorList>
    </citation>
    <scope>NUCLEOTIDE SEQUENCE [LARGE SCALE GENOMIC DNA]</scope>
    <source>
        <strain evidence="3 4">H3C3</strain>
    </source>
</reference>
<accession>A0A4R5BTL9</accession>